<dbReference type="OrthoDB" id="2382073at2759"/>
<dbReference type="PANTHER" id="PTHR13693">
    <property type="entry name" value="CLASS II AMINOTRANSFERASE/8-AMINO-7-OXONONANOATE SYNTHASE"/>
    <property type="match status" value="1"/>
</dbReference>
<evidence type="ECO:0000256" key="2">
    <source>
        <dbReference type="ARBA" id="ARBA00010008"/>
    </source>
</evidence>
<dbReference type="InterPro" id="IPR015422">
    <property type="entry name" value="PyrdxlP-dep_Trfase_small"/>
</dbReference>
<dbReference type="Pfam" id="PF00155">
    <property type="entry name" value="Aminotran_1_2"/>
    <property type="match status" value="1"/>
</dbReference>
<dbReference type="GO" id="GO:0016740">
    <property type="term" value="F:transferase activity"/>
    <property type="evidence" value="ECO:0007669"/>
    <property type="project" value="UniProtKB-KW"/>
</dbReference>
<evidence type="ECO:0000256" key="3">
    <source>
        <dbReference type="ARBA" id="ARBA00022679"/>
    </source>
</evidence>
<dbReference type="GO" id="GO:0030170">
    <property type="term" value="F:pyridoxal phosphate binding"/>
    <property type="evidence" value="ECO:0007669"/>
    <property type="project" value="InterPro"/>
</dbReference>
<dbReference type="Proteomes" id="UP000310158">
    <property type="component" value="Unassembled WGS sequence"/>
</dbReference>
<protein>
    <recommendedName>
        <fullName evidence="5">Aminotransferase class I/classII large domain-containing protein</fullName>
    </recommendedName>
</protein>
<comment type="cofactor">
    <cofactor evidence="1">
        <name>pyridoxal 5'-phosphate</name>
        <dbReference type="ChEBI" id="CHEBI:597326"/>
    </cofactor>
</comment>
<reference evidence="6 7" key="1">
    <citation type="submission" date="2019-02" db="EMBL/GenBank/DDBJ databases">
        <title>Genome sequencing of the rare red list fungi Bondarzewia mesenterica.</title>
        <authorList>
            <person name="Buettner E."/>
            <person name="Kellner H."/>
        </authorList>
    </citation>
    <scope>NUCLEOTIDE SEQUENCE [LARGE SCALE GENOMIC DNA]</scope>
    <source>
        <strain evidence="6 7">DSM 108281</strain>
    </source>
</reference>
<dbReference type="AlphaFoldDB" id="A0A4V3XBU9"/>
<keyword evidence="4" id="KW-0663">Pyridoxal phosphate</keyword>
<keyword evidence="3" id="KW-0808">Transferase</keyword>
<evidence type="ECO:0000256" key="4">
    <source>
        <dbReference type="ARBA" id="ARBA00022898"/>
    </source>
</evidence>
<dbReference type="Gene3D" id="3.90.1150.10">
    <property type="entry name" value="Aspartate Aminotransferase, domain 1"/>
    <property type="match status" value="1"/>
</dbReference>
<evidence type="ECO:0000259" key="5">
    <source>
        <dbReference type="Pfam" id="PF00155"/>
    </source>
</evidence>
<name>A0A4V3XBU9_9AGAM</name>
<evidence type="ECO:0000256" key="1">
    <source>
        <dbReference type="ARBA" id="ARBA00001933"/>
    </source>
</evidence>
<dbReference type="PANTHER" id="PTHR13693:SF77">
    <property type="entry name" value="8-AMINO-7-OXONONANOATE SYNTHASE"/>
    <property type="match status" value="1"/>
</dbReference>
<sequence>MIWAPLRGVLKKLVNDEQGFKEGRSSVFVAVESVYSMDGTIAPLQEIVGLLEDLLPKRNGYLVVDEAHATGIYGPQGRGVVAMLGLDDKVFARLHTFGKALAATGAVLLTNTLARDYLLNYARPLIYTTSLSHANIIAADCSFDMLENGTADKLAKQLLDLCAYFLDLLRPELATIPTPILSLPPHLQRPFPNDPSTYPTSLPTPIIPLLTRYPRPLSAYLFERSMNARPITWPTVPKGKDRVRVCLQAGTTREEVEKLAQAVVEWARGVESEQKKEQRHDKKRVMGRAVVGLLESKL</sequence>
<dbReference type="EMBL" id="SGPL01001364">
    <property type="protein sequence ID" value="THH03343.1"/>
    <property type="molecule type" value="Genomic_DNA"/>
</dbReference>
<dbReference type="SUPFAM" id="SSF53383">
    <property type="entry name" value="PLP-dependent transferases"/>
    <property type="match status" value="1"/>
</dbReference>
<gene>
    <name evidence="6" type="ORF">EW146_g10461</name>
</gene>
<keyword evidence="7" id="KW-1185">Reference proteome</keyword>
<dbReference type="GO" id="GO:0009102">
    <property type="term" value="P:biotin biosynthetic process"/>
    <property type="evidence" value="ECO:0007669"/>
    <property type="project" value="TreeGrafter"/>
</dbReference>
<dbReference type="InterPro" id="IPR015421">
    <property type="entry name" value="PyrdxlP-dep_Trfase_major"/>
</dbReference>
<dbReference type="InterPro" id="IPR004839">
    <property type="entry name" value="Aminotransferase_I/II_large"/>
</dbReference>
<organism evidence="6 7">
    <name type="scientific">Bondarzewia mesenterica</name>
    <dbReference type="NCBI Taxonomy" id="1095465"/>
    <lineage>
        <taxon>Eukaryota</taxon>
        <taxon>Fungi</taxon>
        <taxon>Dikarya</taxon>
        <taxon>Basidiomycota</taxon>
        <taxon>Agaricomycotina</taxon>
        <taxon>Agaricomycetes</taxon>
        <taxon>Russulales</taxon>
        <taxon>Bondarzewiaceae</taxon>
        <taxon>Bondarzewia</taxon>
    </lineage>
</organism>
<dbReference type="InterPro" id="IPR050087">
    <property type="entry name" value="AON_synthase_class-II"/>
</dbReference>
<comment type="caution">
    <text evidence="6">The sequence shown here is derived from an EMBL/GenBank/DDBJ whole genome shotgun (WGS) entry which is preliminary data.</text>
</comment>
<proteinExistence type="inferred from homology"/>
<evidence type="ECO:0000313" key="7">
    <source>
        <dbReference type="Proteomes" id="UP000310158"/>
    </source>
</evidence>
<comment type="similarity">
    <text evidence="2">Belongs to the class-II pyridoxal-phosphate-dependent aminotransferase family. BioF subfamily.</text>
</comment>
<evidence type="ECO:0000313" key="6">
    <source>
        <dbReference type="EMBL" id="THH03343.1"/>
    </source>
</evidence>
<accession>A0A4V3XBU9</accession>
<dbReference type="InterPro" id="IPR015424">
    <property type="entry name" value="PyrdxlP-dep_Trfase"/>
</dbReference>
<dbReference type="Gene3D" id="3.40.640.10">
    <property type="entry name" value="Type I PLP-dependent aspartate aminotransferase-like (Major domain)"/>
    <property type="match status" value="1"/>
</dbReference>
<feature type="domain" description="Aminotransferase class I/classII large" evidence="5">
    <location>
        <begin position="26"/>
        <end position="263"/>
    </location>
</feature>